<keyword evidence="3" id="KW-1185">Reference proteome</keyword>
<protein>
    <submittedName>
        <fullName evidence="2">3-oxo-behenoyl-CoA reductase</fullName>
    </submittedName>
</protein>
<feature type="compositionally biased region" description="Basic and acidic residues" evidence="1">
    <location>
        <begin position="662"/>
        <end position="677"/>
    </location>
</feature>
<evidence type="ECO:0000313" key="2">
    <source>
        <dbReference type="EMBL" id="KAK7254862.1"/>
    </source>
</evidence>
<dbReference type="Proteomes" id="UP001363151">
    <property type="component" value="Unassembled WGS sequence"/>
</dbReference>
<accession>A0ABR1GGB3</accession>
<dbReference type="PANTHER" id="PTHR43431">
    <property type="entry name" value="OXIDOREDUCTASE, SHORT CHAIN DEHYDROGENASE/REDUCTASE FAMILY (AFU_ORTHOLOGUE AFUA_5G14000)"/>
    <property type="match status" value="1"/>
</dbReference>
<sequence length="677" mass="72097">MPQKRREAFVAAKEAPAALSALEQLVAEAAAAEAGAARTAKREALAAVQAEGRAFRAARSGARRALGRLRADRRGGDDAVGRALRPSTRWASSRRLGRRGRRGAGGDGARRRRPRAAELPPYEAPLLELLRAEHGALVLRWDPRWERAAATRTAATGGPGPTTARSAPRVKLARLGVDEVRAVILRKHGLGAYAEAFAALKVDGAVLQRAMSVGDVEALGVARRADARRLRDVLATLRADGVAEKAICRAYAARAATPNGPGGGSRRGLAPATRYRFRVSVVHGGKQISKFGNVALATTGPAAAAAAAQRLVQDAPDRSRVRDPTGGGWSERTVELLLDGAPPSRDAVFVVLMRDDDDPAGAWVRCHREERRASADAARRGPHLRVQGRVRRAPRRSETTPNATCALRARAACRIDGGDHRGLRRRDGRGARAALRARGPQGLRRAAAAARGLGCFAADFSDEAAVAAFVASVPEPVEVAVHNIGGNVRFPVAETTARVYTKVWECARCPRSTSPRPSCPAWSRGAGHGRLHGRDGVDARRRRLLRVRVGHGREAGARASLAREVGPQGVHVASVIVDGGIDTAFVRDLLGEAAYADLKGRDGLLDPDAIADAYWALHAQRRRVDARARPAALLRDVVVGRGHPFSAGGAARATARRRPPLRPRESASPETRSRGRA</sequence>
<dbReference type="EMBL" id="JBBJCI010000014">
    <property type="protein sequence ID" value="KAK7254862.1"/>
    <property type="molecule type" value="Genomic_DNA"/>
</dbReference>
<name>A0ABR1GGB3_AURAN</name>
<dbReference type="Gene3D" id="3.40.50.720">
    <property type="entry name" value="NAD(P)-binding Rossmann-like Domain"/>
    <property type="match status" value="1"/>
</dbReference>
<proteinExistence type="predicted"/>
<comment type="caution">
    <text evidence="2">The sequence shown here is derived from an EMBL/GenBank/DDBJ whole genome shotgun (WGS) entry which is preliminary data.</text>
</comment>
<dbReference type="SUPFAM" id="SSF51735">
    <property type="entry name" value="NAD(P)-binding Rossmann-fold domains"/>
    <property type="match status" value="1"/>
</dbReference>
<feature type="region of interest" description="Disordered" evidence="1">
    <location>
        <begin position="645"/>
        <end position="677"/>
    </location>
</feature>
<evidence type="ECO:0000256" key="1">
    <source>
        <dbReference type="SAM" id="MobiDB-lite"/>
    </source>
</evidence>
<reference evidence="2 3" key="1">
    <citation type="submission" date="2024-03" db="EMBL/GenBank/DDBJ databases">
        <title>Aureococcus anophagefferens CCMP1851 and Kratosvirus quantuckense: Draft genome of a second virus-susceptible host strain in the model system.</title>
        <authorList>
            <person name="Chase E."/>
            <person name="Truchon A.R."/>
            <person name="Schepens W."/>
            <person name="Wilhelm S.W."/>
        </authorList>
    </citation>
    <scope>NUCLEOTIDE SEQUENCE [LARGE SCALE GENOMIC DNA]</scope>
    <source>
        <strain evidence="2 3">CCMP1851</strain>
    </source>
</reference>
<dbReference type="InterPro" id="IPR036291">
    <property type="entry name" value="NAD(P)-bd_dom_sf"/>
</dbReference>
<dbReference type="PANTHER" id="PTHR43431:SF7">
    <property type="entry name" value="OXIDOREDUCTASE, SHORT CHAIN DEHYDROGENASE_REDUCTASE FAMILY (AFU_ORTHOLOGUE AFUA_5G14000)"/>
    <property type="match status" value="1"/>
</dbReference>
<organism evidence="2 3">
    <name type="scientific">Aureococcus anophagefferens</name>
    <name type="common">Harmful bloom alga</name>
    <dbReference type="NCBI Taxonomy" id="44056"/>
    <lineage>
        <taxon>Eukaryota</taxon>
        <taxon>Sar</taxon>
        <taxon>Stramenopiles</taxon>
        <taxon>Ochrophyta</taxon>
        <taxon>Pelagophyceae</taxon>
        <taxon>Pelagomonadales</taxon>
        <taxon>Pelagomonadaceae</taxon>
        <taxon>Aureococcus</taxon>
    </lineage>
</organism>
<feature type="region of interest" description="Disordered" evidence="1">
    <location>
        <begin position="75"/>
        <end position="117"/>
    </location>
</feature>
<gene>
    <name evidence="2" type="ORF">SO694_00135067</name>
</gene>
<evidence type="ECO:0000313" key="3">
    <source>
        <dbReference type="Proteomes" id="UP001363151"/>
    </source>
</evidence>